<comment type="function">
    <text evidence="1">Core subunit of the mitochondrial membrane respiratory chain NADH dehydrogenase (Complex I) that is believed to belong to the minimal assembly required for catalysis. Complex I functions in the transfer of electrons from NADH to the respiratory chain. The immediate electron acceptor for the enzyme is believed to be ubiquinone.</text>
</comment>
<feature type="transmembrane region" description="Helical" evidence="18">
    <location>
        <begin position="151"/>
        <end position="173"/>
    </location>
</feature>
<dbReference type="GO" id="GO:0005743">
    <property type="term" value="C:mitochondrial inner membrane"/>
    <property type="evidence" value="ECO:0007669"/>
    <property type="project" value="UniProtKB-SubCell"/>
</dbReference>
<reference evidence="21" key="1">
    <citation type="journal article" date="2017" name="Zool. J. Linn. Soc.">
        <title>Insufficient power of mitogenomic data in resolving the auchenorrhynchan monophyly.</title>
        <authorList>
            <person name="Song N."/>
            <person name="Cai W."/>
            <person name="Li H."/>
        </authorList>
    </citation>
    <scope>NUCLEOTIDE SEQUENCE</scope>
</reference>
<dbReference type="EC" id="7.1.1.2" evidence="3"/>
<keyword evidence="14 21" id="KW-0496">Mitochondrion</keyword>
<evidence type="ECO:0000256" key="15">
    <source>
        <dbReference type="ARBA" id="ARBA00023136"/>
    </source>
</evidence>
<feature type="transmembrane region" description="Helical" evidence="18">
    <location>
        <begin position="479"/>
        <end position="497"/>
    </location>
</feature>
<evidence type="ECO:0000256" key="13">
    <source>
        <dbReference type="ARBA" id="ARBA00023075"/>
    </source>
</evidence>
<keyword evidence="6" id="KW-0679">Respiratory chain</keyword>
<dbReference type="PANTHER" id="PTHR42829">
    <property type="entry name" value="NADH-UBIQUINONE OXIDOREDUCTASE CHAIN 5"/>
    <property type="match status" value="1"/>
</dbReference>
<gene>
    <name evidence="21" type="primary">nad5</name>
</gene>
<dbReference type="PANTHER" id="PTHR42829:SF2">
    <property type="entry name" value="NADH-UBIQUINONE OXIDOREDUCTASE CHAIN 5"/>
    <property type="match status" value="1"/>
</dbReference>
<evidence type="ECO:0000256" key="1">
    <source>
        <dbReference type="ARBA" id="ARBA00003257"/>
    </source>
</evidence>
<protein>
    <recommendedName>
        <fullName evidence="4">NADH-ubiquinone oxidoreductase chain 5</fullName>
        <ecNumber evidence="3">7.1.1.2</ecNumber>
    </recommendedName>
    <alternativeName>
        <fullName evidence="16">NADH dehydrogenase subunit 5</fullName>
    </alternativeName>
</protein>
<evidence type="ECO:0000256" key="6">
    <source>
        <dbReference type="ARBA" id="ARBA00022660"/>
    </source>
</evidence>
<evidence type="ECO:0000256" key="17">
    <source>
        <dbReference type="ARBA" id="ARBA00049551"/>
    </source>
</evidence>
<feature type="transmembrane region" description="Helical" evidence="18">
    <location>
        <begin position="297"/>
        <end position="314"/>
    </location>
</feature>
<name>A0A343K5Y1_9HEMI</name>
<feature type="transmembrane region" description="Helical" evidence="18">
    <location>
        <begin position="212"/>
        <end position="228"/>
    </location>
</feature>
<evidence type="ECO:0000256" key="12">
    <source>
        <dbReference type="ARBA" id="ARBA00023027"/>
    </source>
</evidence>
<dbReference type="InterPro" id="IPR001750">
    <property type="entry name" value="ND/Mrp_TM"/>
</dbReference>
<dbReference type="GO" id="GO:0015990">
    <property type="term" value="P:electron transport coupled proton transport"/>
    <property type="evidence" value="ECO:0007669"/>
    <property type="project" value="TreeGrafter"/>
</dbReference>
<geneLocation type="mitochondrion" evidence="21"/>
<keyword evidence="7 18" id="KW-0812">Transmembrane</keyword>
<dbReference type="InterPro" id="IPR003945">
    <property type="entry name" value="NU5C-like"/>
</dbReference>
<keyword evidence="9" id="KW-1278">Translocase</keyword>
<feature type="transmembrane region" description="Helical" evidence="18">
    <location>
        <begin position="240"/>
        <end position="258"/>
    </location>
</feature>
<feature type="transmembrane region" description="Helical" evidence="18">
    <location>
        <begin position="118"/>
        <end position="139"/>
    </location>
</feature>
<keyword evidence="12" id="KW-0520">NAD</keyword>
<evidence type="ECO:0000256" key="5">
    <source>
        <dbReference type="ARBA" id="ARBA00022448"/>
    </source>
</evidence>
<evidence type="ECO:0000256" key="10">
    <source>
        <dbReference type="ARBA" id="ARBA00022982"/>
    </source>
</evidence>
<dbReference type="GO" id="GO:0042773">
    <property type="term" value="P:ATP synthesis coupled electron transport"/>
    <property type="evidence" value="ECO:0007669"/>
    <property type="project" value="InterPro"/>
</dbReference>
<organism evidence="21">
    <name type="scientific">Exitianus sp. EMHAU-2015-Zz05232005</name>
    <dbReference type="NCBI Taxonomy" id="2038640"/>
    <lineage>
        <taxon>Eukaryota</taxon>
        <taxon>Metazoa</taxon>
        <taxon>Ecdysozoa</taxon>
        <taxon>Arthropoda</taxon>
        <taxon>Hexapoda</taxon>
        <taxon>Insecta</taxon>
        <taxon>Pterygota</taxon>
        <taxon>Neoptera</taxon>
        <taxon>Paraneoptera</taxon>
        <taxon>Hemiptera</taxon>
        <taxon>Auchenorrhyncha</taxon>
        <taxon>Membracoidea</taxon>
        <taxon>Cicadellidae</taxon>
        <taxon>Deltocephalinae</taxon>
        <taxon>Chiasmini</taxon>
        <taxon>Exitianus</taxon>
    </lineage>
</organism>
<evidence type="ECO:0000313" key="21">
    <source>
        <dbReference type="EMBL" id="ATD52980.1"/>
    </source>
</evidence>
<dbReference type="Pfam" id="PF00361">
    <property type="entry name" value="Proton_antipo_M"/>
    <property type="match status" value="1"/>
</dbReference>
<proteinExistence type="predicted"/>
<evidence type="ECO:0000256" key="14">
    <source>
        <dbReference type="ARBA" id="ARBA00023128"/>
    </source>
</evidence>
<dbReference type="AlphaFoldDB" id="A0A343K5Y1"/>
<feature type="transmembrane region" description="Helical" evidence="18">
    <location>
        <begin position="12"/>
        <end position="35"/>
    </location>
</feature>
<evidence type="ECO:0000256" key="9">
    <source>
        <dbReference type="ARBA" id="ARBA00022967"/>
    </source>
</evidence>
<feature type="transmembrane region" description="Helical" evidence="18">
    <location>
        <begin position="447"/>
        <end position="467"/>
    </location>
</feature>
<dbReference type="Pfam" id="PF06455">
    <property type="entry name" value="NADH5_C"/>
    <property type="match status" value="1"/>
</dbReference>
<evidence type="ECO:0000259" key="20">
    <source>
        <dbReference type="Pfam" id="PF06455"/>
    </source>
</evidence>
<feature type="transmembrane region" description="Helical" evidence="18">
    <location>
        <begin position="370"/>
        <end position="395"/>
    </location>
</feature>
<dbReference type="PRINTS" id="PR01434">
    <property type="entry name" value="NADHDHGNASE5"/>
</dbReference>
<dbReference type="EMBL" id="KX437722">
    <property type="protein sequence ID" value="ATD52980.1"/>
    <property type="molecule type" value="Genomic_DNA"/>
</dbReference>
<evidence type="ECO:0000259" key="19">
    <source>
        <dbReference type="Pfam" id="PF00361"/>
    </source>
</evidence>
<evidence type="ECO:0000256" key="16">
    <source>
        <dbReference type="ARBA" id="ARBA00031027"/>
    </source>
</evidence>
<evidence type="ECO:0000256" key="18">
    <source>
        <dbReference type="SAM" id="Phobius"/>
    </source>
</evidence>
<dbReference type="InterPro" id="IPR010934">
    <property type="entry name" value="NADH_DH_su5_C"/>
</dbReference>
<feature type="transmembrane region" description="Helical" evidence="18">
    <location>
        <begin position="326"/>
        <end position="350"/>
    </location>
</feature>
<comment type="subcellular location">
    <subcellularLocation>
        <location evidence="2">Mitochondrion inner membrane</location>
        <topology evidence="2">Multi-pass membrane protein</topology>
    </subcellularLocation>
</comment>
<evidence type="ECO:0000256" key="7">
    <source>
        <dbReference type="ARBA" id="ARBA00022692"/>
    </source>
</evidence>
<feature type="domain" description="NADH dehydrogenase subunit 5 C-terminal" evidence="20">
    <location>
        <begin position="386"/>
        <end position="555"/>
    </location>
</feature>
<dbReference type="GO" id="GO:0003954">
    <property type="term" value="F:NADH dehydrogenase activity"/>
    <property type="evidence" value="ECO:0007669"/>
    <property type="project" value="TreeGrafter"/>
</dbReference>
<keyword evidence="8" id="KW-0999">Mitochondrion inner membrane</keyword>
<feature type="transmembrane region" description="Helical" evidence="18">
    <location>
        <begin position="533"/>
        <end position="554"/>
    </location>
</feature>
<feature type="transmembrane region" description="Helical" evidence="18">
    <location>
        <begin position="47"/>
        <end position="74"/>
    </location>
</feature>
<keyword evidence="15 18" id="KW-0472">Membrane</keyword>
<evidence type="ECO:0000256" key="8">
    <source>
        <dbReference type="ARBA" id="ARBA00022792"/>
    </source>
</evidence>
<sequence length="556" mass="63723">MLNLYYSWSLMLFFISMIFLSLSIYLSLMDLSVFFEWSLNSVNSVNFSYIIFVDWVSTGFCFVVLFISSMVVLYSKSYMGSYNYSSVRFLFLVLMFVLSMFLMILSPNLVSILLGWDGLGLISYCLVIYYMSLSSYLAGMITCLVNRLGDIGLLISISWMFSYGSWNFLFHLGYFEPNLFYLIILSSFTKSAQIPFSMWLPAAMAAPTPVSALVHSSTLVTAGVYLLMRFFNSNIFVNDFLLYVSIVTLLMSSICANYEFDLKKIIALSTLSQLGLMMSSLFMGMVDMSFFHLLSHAMFKSLLFLCSGIIIHLMGGCQDIRFMGSICVSMPLTCCCLNISNMSLCGFPFLSGFYSKDLIIDSVSFVGSNILFIILYYLSLGLTSLYSIRLFYYSLLTNFKFISFLNLSENIDTMKYSIVILSIFSLKFGCVYMWLINLDMTFLLLPFYLKILTLSMVMLGGFLGYELSLMKISMGLSSFIHMNGSMWFMYSFSSFLFNFNYKMGSQLNFLMNWGEFYGGMGMSFYFMKLSNHIQLYSMSSINLFFFSLIIWYLILV</sequence>
<evidence type="ECO:0000256" key="11">
    <source>
        <dbReference type="ARBA" id="ARBA00022989"/>
    </source>
</evidence>
<keyword evidence="11 18" id="KW-1133">Transmembrane helix</keyword>
<accession>A0A343K5Y1</accession>
<evidence type="ECO:0000256" key="3">
    <source>
        <dbReference type="ARBA" id="ARBA00012944"/>
    </source>
</evidence>
<keyword evidence="13" id="KW-0830">Ubiquinone</keyword>
<comment type="catalytic activity">
    <reaction evidence="17">
        <text>a ubiquinone + NADH + 5 H(+)(in) = a ubiquinol + NAD(+) + 4 H(+)(out)</text>
        <dbReference type="Rhea" id="RHEA:29091"/>
        <dbReference type="Rhea" id="RHEA-COMP:9565"/>
        <dbReference type="Rhea" id="RHEA-COMP:9566"/>
        <dbReference type="ChEBI" id="CHEBI:15378"/>
        <dbReference type="ChEBI" id="CHEBI:16389"/>
        <dbReference type="ChEBI" id="CHEBI:17976"/>
        <dbReference type="ChEBI" id="CHEBI:57540"/>
        <dbReference type="ChEBI" id="CHEBI:57945"/>
        <dbReference type="EC" id="7.1.1.2"/>
    </reaction>
</comment>
<feature type="transmembrane region" description="Helical" evidence="18">
    <location>
        <begin position="416"/>
        <end position="435"/>
    </location>
</feature>
<feature type="transmembrane region" description="Helical" evidence="18">
    <location>
        <begin position="86"/>
        <end position="106"/>
    </location>
</feature>
<dbReference type="GO" id="GO:0008137">
    <property type="term" value="F:NADH dehydrogenase (ubiquinone) activity"/>
    <property type="evidence" value="ECO:0007669"/>
    <property type="project" value="UniProtKB-EC"/>
</dbReference>
<evidence type="ECO:0000256" key="4">
    <source>
        <dbReference type="ARBA" id="ARBA00021096"/>
    </source>
</evidence>
<feature type="domain" description="NADH:quinone oxidoreductase/Mrp antiporter transmembrane" evidence="19">
    <location>
        <begin position="106"/>
        <end position="374"/>
    </location>
</feature>
<evidence type="ECO:0000256" key="2">
    <source>
        <dbReference type="ARBA" id="ARBA00004448"/>
    </source>
</evidence>
<keyword evidence="10" id="KW-0249">Electron transport</keyword>
<keyword evidence="5" id="KW-0813">Transport</keyword>